<keyword evidence="3" id="KW-0732">Signal</keyword>
<keyword evidence="5" id="KW-1185">Reference proteome</keyword>
<gene>
    <name evidence="4" type="ORF">ETSY1_09600</name>
</gene>
<dbReference type="Gene3D" id="3.40.190.10">
    <property type="entry name" value="Periplasmic binding protein-like II"/>
    <property type="match status" value="2"/>
</dbReference>
<name>W4LS78_ENTF1</name>
<proteinExistence type="inferred from homology"/>
<sequence>MQKKLFHMTLGLFMTLLVGLSLGHATIKIGVNAHRGAEYVKERWSDLARHLSEELGEPVKIIPLRVASLLSDVKRKQVDFVFSNPVQAVVLNAYLRTDPMVTLKTKAGSQFAGVIVARKDKGITRSHDLLGKKVVSMRFKVAAGGYIFQTYHLLKKGIDPHKDFASMKQLRSQDKLVQIVRKGIADAAFVRSGLLEKMAKAGKINMDDFVVVDHQDPNQEVPFVHTTQAYPEWYISAMPKTDEGIVKRLTAALLALPANSQAARVANIKGFVKPLPLDNLKAALKTLRVPPYTRTAR</sequence>
<evidence type="ECO:0000256" key="1">
    <source>
        <dbReference type="ARBA" id="ARBA00004418"/>
    </source>
</evidence>
<dbReference type="Proteomes" id="UP000019141">
    <property type="component" value="Unassembled WGS sequence"/>
</dbReference>
<dbReference type="Pfam" id="PF12974">
    <property type="entry name" value="Phosphonate-bd"/>
    <property type="match status" value="1"/>
</dbReference>
<reference evidence="4 5" key="1">
    <citation type="journal article" date="2014" name="Nature">
        <title>An environmental bacterial taxon with a large and distinct metabolic repertoire.</title>
        <authorList>
            <person name="Wilson M.C."/>
            <person name="Mori T."/>
            <person name="Ruckert C."/>
            <person name="Uria A.R."/>
            <person name="Helf M.J."/>
            <person name="Takada K."/>
            <person name="Gernert C."/>
            <person name="Steffens U.A."/>
            <person name="Heycke N."/>
            <person name="Schmitt S."/>
            <person name="Rinke C."/>
            <person name="Helfrich E.J."/>
            <person name="Brachmann A.O."/>
            <person name="Gurgui C."/>
            <person name="Wakimoto T."/>
            <person name="Kracht M."/>
            <person name="Crusemann M."/>
            <person name="Hentschel U."/>
            <person name="Abe I."/>
            <person name="Matsunaga S."/>
            <person name="Kalinowski J."/>
            <person name="Takeyama H."/>
            <person name="Piel J."/>
        </authorList>
    </citation>
    <scope>NUCLEOTIDE SEQUENCE [LARGE SCALE GENOMIC DNA]</scope>
    <source>
        <strain evidence="5">TSY1</strain>
    </source>
</reference>
<dbReference type="EMBL" id="AZHW01000295">
    <property type="protein sequence ID" value="ETX00894.1"/>
    <property type="molecule type" value="Genomic_DNA"/>
</dbReference>
<dbReference type="SUPFAM" id="SSF53850">
    <property type="entry name" value="Periplasmic binding protein-like II"/>
    <property type="match status" value="1"/>
</dbReference>
<protein>
    <recommendedName>
        <fullName evidence="6">Solute-binding protein family 3/N-terminal domain-containing protein</fullName>
    </recommendedName>
</protein>
<comment type="caution">
    <text evidence="4">The sequence shown here is derived from an EMBL/GenBank/DDBJ whole genome shotgun (WGS) entry which is preliminary data.</text>
</comment>
<evidence type="ECO:0000256" key="2">
    <source>
        <dbReference type="ARBA" id="ARBA00010742"/>
    </source>
</evidence>
<organism evidence="4 5">
    <name type="scientific">Entotheonella factor</name>
    <dbReference type="NCBI Taxonomy" id="1429438"/>
    <lineage>
        <taxon>Bacteria</taxon>
        <taxon>Pseudomonadati</taxon>
        <taxon>Nitrospinota/Tectimicrobiota group</taxon>
        <taxon>Candidatus Tectimicrobiota</taxon>
        <taxon>Candidatus Entotheonellia</taxon>
        <taxon>Candidatus Entotheonellales</taxon>
        <taxon>Candidatus Entotheonellaceae</taxon>
        <taxon>Candidatus Entotheonella</taxon>
    </lineage>
</organism>
<dbReference type="PANTHER" id="PTHR30024">
    <property type="entry name" value="ALIPHATIC SULFONATES-BINDING PROTEIN-RELATED"/>
    <property type="match status" value="1"/>
</dbReference>
<dbReference type="AlphaFoldDB" id="W4LS78"/>
<comment type="similarity">
    <text evidence="2">Belongs to the bacterial solute-binding protein SsuA/TauA family.</text>
</comment>
<comment type="subcellular location">
    <subcellularLocation>
        <location evidence="1">Periplasm</location>
    </subcellularLocation>
</comment>
<dbReference type="HOGENOM" id="CLU_051472_5_0_7"/>
<evidence type="ECO:0008006" key="6">
    <source>
        <dbReference type="Google" id="ProtNLM"/>
    </source>
</evidence>
<evidence type="ECO:0000313" key="4">
    <source>
        <dbReference type="EMBL" id="ETX00894.1"/>
    </source>
</evidence>
<evidence type="ECO:0000256" key="3">
    <source>
        <dbReference type="ARBA" id="ARBA00022729"/>
    </source>
</evidence>
<dbReference type="PANTHER" id="PTHR30024:SF47">
    <property type="entry name" value="TAURINE-BINDING PERIPLASMIC PROTEIN"/>
    <property type="match status" value="1"/>
</dbReference>
<dbReference type="GO" id="GO:0042597">
    <property type="term" value="C:periplasmic space"/>
    <property type="evidence" value="ECO:0007669"/>
    <property type="project" value="UniProtKB-SubCell"/>
</dbReference>
<evidence type="ECO:0000313" key="5">
    <source>
        <dbReference type="Proteomes" id="UP000019141"/>
    </source>
</evidence>
<accession>W4LS78</accession>